<dbReference type="PROSITE" id="PS51462">
    <property type="entry name" value="NUDIX"/>
    <property type="match status" value="1"/>
</dbReference>
<dbReference type="InterPro" id="IPR020476">
    <property type="entry name" value="Nudix_hydrolase"/>
</dbReference>
<dbReference type="AlphaFoldDB" id="A0A1G7TVK6"/>
<dbReference type="InterPro" id="IPR020084">
    <property type="entry name" value="NUDIX_hydrolase_CS"/>
</dbReference>
<dbReference type="PANTHER" id="PTHR43736:SF1">
    <property type="entry name" value="DIHYDRONEOPTERIN TRIPHOSPHATE DIPHOSPHATASE"/>
    <property type="match status" value="1"/>
</dbReference>
<dbReference type="GO" id="GO:0016787">
    <property type="term" value="F:hydrolase activity"/>
    <property type="evidence" value="ECO:0007669"/>
    <property type="project" value="UniProtKB-KW"/>
</dbReference>
<dbReference type="SUPFAM" id="SSF55811">
    <property type="entry name" value="Nudix"/>
    <property type="match status" value="1"/>
</dbReference>
<comment type="cofactor">
    <cofactor evidence="1">
        <name>Mg(2+)</name>
        <dbReference type="ChEBI" id="CHEBI:18420"/>
    </cofactor>
</comment>
<dbReference type="PROSITE" id="PS00893">
    <property type="entry name" value="NUDIX_BOX"/>
    <property type="match status" value="1"/>
</dbReference>
<protein>
    <submittedName>
        <fullName evidence="5">Mutator mutT protein</fullName>
    </submittedName>
</protein>
<dbReference type="STRING" id="440168.SAMN04487974_102364"/>
<reference evidence="5 6" key="1">
    <citation type="submission" date="2016-10" db="EMBL/GenBank/DDBJ databases">
        <authorList>
            <person name="de Groot N.N."/>
        </authorList>
    </citation>
    <scope>NUCLEOTIDE SEQUENCE [LARGE SCALE GENOMIC DNA]</scope>
    <source>
        <strain evidence="5 6">CGMCC 1.10267</strain>
    </source>
</reference>
<dbReference type="EMBL" id="FNCS01000002">
    <property type="protein sequence ID" value="SDG39171.1"/>
    <property type="molecule type" value="Genomic_DNA"/>
</dbReference>
<dbReference type="InterPro" id="IPR000086">
    <property type="entry name" value="NUDIX_hydrolase_dom"/>
</dbReference>
<dbReference type="PRINTS" id="PR00502">
    <property type="entry name" value="NUDIXFAMILY"/>
</dbReference>
<dbReference type="InterPro" id="IPR015797">
    <property type="entry name" value="NUDIX_hydrolase-like_dom_sf"/>
</dbReference>
<dbReference type="PANTHER" id="PTHR43736">
    <property type="entry name" value="ADP-RIBOSE PYROPHOSPHATASE"/>
    <property type="match status" value="1"/>
</dbReference>
<proteinExistence type="inferred from homology"/>
<dbReference type="OrthoDB" id="9761969at2"/>
<accession>A0A1G7TVK6</accession>
<organism evidence="5 6">
    <name type="scientific">Pelagibacterium luteolum</name>
    <dbReference type="NCBI Taxonomy" id="440168"/>
    <lineage>
        <taxon>Bacteria</taxon>
        <taxon>Pseudomonadati</taxon>
        <taxon>Pseudomonadota</taxon>
        <taxon>Alphaproteobacteria</taxon>
        <taxon>Hyphomicrobiales</taxon>
        <taxon>Devosiaceae</taxon>
        <taxon>Pelagibacterium</taxon>
    </lineage>
</organism>
<feature type="domain" description="Nudix hydrolase" evidence="4">
    <location>
        <begin position="1"/>
        <end position="126"/>
    </location>
</feature>
<evidence type="ECO:0000259" key="4">
    <source>
        <dbReference type="PROSITE" id="PS51462"/>
    </source>
</evidence>
<dbReference type="Proteomes" id="UP000199495">
    <property type="component" value="Unassembled WGS sequence"/>
</dbReference>
<evidence type="ECO:0000313" key="6">
    <source>
        <dbReference type="Proteomes" id="UP000199495"/>
    </source>
</evidence>
<comment type="similarity">
    <text evidence="3">Belongs to the Nudix hydrolase family.</text>
</comment>
<name>A0A1G7TVK6_9HYPH</name>
<dbReference type="RefSeq" id="WP_090593243.1">
    <property type="nucleotide sequence ID" value="NZ_FNCS01000002.1"/>
</dbReference>
<keyword evidence="2 3" id="KW-0378">Hydrolase</keyword>
<dbReference type="Pfam" id="PF00293">
    <property type="entry name" value="NUDIX"/>
    <property type="match status" value="1"/>
</dbReference>
<keyword evidence="6" id="KW-1185">Reference proteome</keyword>
<evidence type="ECO:0000256" key="1">
    <source>
        <dbReference type="ARBA" id="ARBA00001946"/>
    </source>
</evidence>
<sequence length="135" mass="15057">MKPDACSIGLFHGDEVFLIKRNYAPFMGLWTFPGGRMEPGETPLDCVKRELFEETRLLVHDPMQVLVETVGEGDKSYTLAVFAAECAMAAPITSPEIADWEWVHIEEVQAYRTTEHLREIVEACADCLGLAGIGR</sequence>
<dbReference type="Gene3D" id="3.90.79.10">
    <property type="entry name" value="Nucleoside Triphosphate Pyrophosphohydrolase"/>
    <property type="match status" value="1"/>
</dbReference>
<evidence type="ECO:0000313" key="5">
    <source>
        <dbReference type="EMBL" id="SDG39171.1"/>
    </source>
</evidence>
<evidence type="ECO:0000256" key="2">
    <source>
        <dbReference type="ARBA" id="ARBA00022801"/>
    </source>
</evidence>
<gene>
    <name evidence="5" type="ORF">SAMN04487974_102364</name>
</gene>
<evidence type="ECO:0000256" key="3">
    <source>
        <dbReference type="RuleBase" id="RU003476"/>
    </source>
</evidence>